<evidence type="ECO:0000313" key="5">
    <source>
        <dbReference type="Proteomes" id="UP000249499"/>
    </source>
</evidence>
<proteinExistence type="inferred from homology"/>
<feature type="chain" id="PRO_5042021077" evidence="2">
    <location>
        <begin position="24"/>
        <end position="396"/>
    </location>
</feature>
<sequence length="396" mass="41226">MFRTPLKAQTAAFLLLSLLPAFAARAEETAVAAPKQNLPAIVVTQAVKRNMVEKIVATGTVKAVEEVYIQPLVDGLPIKTLHADVGDKVTADSTLATLSDDALVLQKAETQATRAKGQATLAQLHAQLIEAQANDAQTELQRARSVAMGEKGTVSVSTVEQATASAAANKARVTSAEQAIAVEEADLKVVDSQIADIDLKLARTGVKTPVSGTVASRNARVGAIANGSGDPLFTIIRDSALELVTDVSESDIIKIQAGQKATVSLSGGREKLTGSVRLVSPTVDAVTRLGAVHIYIDDGSKARAGMYGSTEIVINQTDGIALPLTAVNNEPQGSSARRVENGIVKFVSVETGIQDGAYIQIVKGLNAGDQVVAKAGAYVRDGDHITPVHDMPAATN</sequence>
<dbReference type="Gene3D" id="2.40.420.20">
    <property type="match status" value="1"/>
</dbReference>
<feature type="domain" description="YknX-like C-terminal permuted SH3-like" evidence="3">
    <location>
        <begin position="320"/>
        <end position="386"/>
    </location>
</feature>
<name>A0AAF1K2I4_9HYPH</name>
<organism evidence="4 5">
    <name type="scientific">Rhizobium tumorigenes</name>
    <dbReference type="NCBI Taxonomy" id="2041385"/>
    <lineage>
        <taxon>Bacteria</taxon>
        <taxon>Pseudomonadati</taxon>
        <taxon>Pseudomonadota</taxon>
        <taxon>Alphaproteobacteria</taxon>
        <taxon>Hyphomicrobiales</taxon>
        <taxon>Rhizobiaceae</taxon>
        <taxon>Rhizobium/Agrobacterium group</taxon>
        <taxon>Rhizobium</taxon>
    </lineage>
</organism>
<dbReference type="Proteomes" id="UP000249499">
    <property type="component" value="Chromosome"/>
</dbReference>
<dbReference type="KEGG" id="rtu:PR017_10920"/>
<keyword evidence="5" id="KW-1185">Reference proteome</keyword>
<dbReference type="SUPFAM" id="SSF111369">
    <property type="entry name" value="HlyD-like secretion proteins"/>
    <property type="match status" value="1"/>
</dbReference>
<dbReference type="InterPro" id="IPR058637">
    <property type="entry name" value="YknX-like_C"/>
</dbReference>
<dbReference type="RefSeq" id="WP_111222548.1">
    <property type="nucleotide sequence ID" value="NZ_CP117255.1"/>
</dbReference>
<dbReference type="Gene3D" id="2.40.30.170">
    <property type="match status" value="1"/>
</dbReference>
<dbReference type="AlphaFoldDB" id="A0AAF1K2I4"/>
<reference evidence="4 5" key="1">
    <citation type="journal article" date="2018" name="Sci. Rep.">
        <title>Rhizobium tumorigenes sp. nov., a novel plant tumorigenic bacterium isolated from cane gall tumors on thornless blackberry.</title>
        <authorList>
            <person name="Kuzmanovi N."/>
            <person name="Smalla K."/>
            <person name="Gronow S."/>
            <person name="PuBawska J."/>
        </authorList>
    </citation>
    <scope>NUCLEOTIDE SEQUENCE [LARGE SCALE GENOMIC DNA]</scope>
    <source>
        <strain evidence="4 5">1078</strain>
    </source>
</reference>
<dbReference type="NCBIfam" id="TIGR01730">
    <property type="entry name" value="RND_mfp"/>
    <property type="match status" value="1"/>
</dbReference>
<protein>
    <submittedName>
        <fullName evidence="4">Efflux RND transporter periplasmic adaptor subunit</fullName>
    </submittedName>
</protein>
<accession>A0AAF1K2I4</accession>
<keyword evidence="2" id="KW-0732">Signal</keyword>
<evidence type="ECO:0000259" key="3">
    <source>
        <dbReference type="Pfam" id="PF25989"/>
    </source>
</evidence>
<dbReference type="EMBL" id="CP117255">
    <property type="protein sequence ID" value="WFR94349.1"/>
    <property type="molecule type" value="Genomic_DNA"/>
</dbReference>
<dbReference type="Gene3D" id="1.10.287.470">
    <property type="entry name" value="Helix hairpin bin"/>
    <property type="match status" value="1"/>
</dbReference>
<dbReference type="InterPro" id="IPR006143">
    <property type="entry name" value="RND_pump_MFP"/>
</dbReference>
<dbReference type="GO" id="GO:1990281">
    <property type="term" value="C:efflux pump complex"/>
    <property type="evidence" value="ECO:0007669"/>
    <property type="project" value="TreeGrafter"/>
</dbReference>
<dbReference type="GO" id="GO:0015562">
    <property type="term" value="F:efflux transmembrane transporter activity"/>
    <property type="evidence" value="ECO:0007669"/>
    <property type="project" value="TreeGrafter"/>
</dbReference>
<gene>
    <name evidence="4" type="ORF">PR017_10920</name>
</gene>
<dbReference type="PANTHER" id="PTHR30469">
    <property type="entry name" value="MULTIDRUG RESISTANCE PROTEIN MDTA"/>
    <property type="match status" value="1"/>
</dbReference>
<feature type="signal peptide" evidence="2">
    <location>
        <begin position="1"/>
        <end position="23"/>
    </location>
</feature>
<reference evidence="5" key="2">
    <citation type="journal article" date="2023" name="MicrobiologyOpen">
        <title>Genomics of the tumorigenes clade of the family Rhizobiaceae and description of Rhizobium rhododendri sp. nov.</title>
        <authorList>
            <person name="Kuzmanovic N."/>
            <person name="diCenzo G.C."/>
            <person name="Bunk B."/>
            <person name="Sproeer C."/>
            <person name="Fruehling A."/>
            <person name="Neumann-Schaal M."/>
            <person name="Overmann J."/>
            <person name="Smalla K."/>
        </authorList>
    </citation>
    <scope>NUCLEOTIDE SEQUENCE [LARGE SCALE GENOMIC DNA]</scope>
    <source>
        <strain evidence="5">1078</strain>
    </source>
</reference>
<dbReference type="Pfam" id="PF25989">
    <property type="entry name" value="YknX_C"/>
    <property type="match status" value="1"/>
</dbReference>
<dbReference type="Gene3D" id="2.40.50.100">
    <property type="match status" value="1"/>
</dbReference>
<evidence type="ECO:0000256" key="2">
    <source>
        <dbReference type="SAM" id="SignalP"/>
    </source>
</evidence>
<evidence type="ECO:0000313" key="4">
    <source>
        <dbReference type="EMBL" id="WFR94349.1"/>
    </source>
</evidence>
<dbReference type="PANTHER" id="PTHR30469:SF15">
    <property type="entry name" value="HLYD FAMILY OF SECRETION PROTEINS"/>
    <property type="match status" value="1"/>
</dbReference>
<evidence type="ECO:0000256" key="1">
    <source>
        <dbReference type="ARBA" id="ARBA00009477"/>
    </source>
</evidence>
<comment type="similarity">
    <text evidence="1">Belongs to the membrane fusion protein (MFP) (TC 8.A.1) family.</text>
</comment>